<proteinExistence type="predicted"/>
<name>A0A7K1RFR0_AGRVI</name>
<gene>
    <name evidence="1" type="ORF">GOZ88_12030</name>
</gene>
<accession>A0A7K1RFR0</accession>
<reference evidence="1 2" key="1">
    <citation type="submission" date="2019-12" db="EMBL/GenBank/DDBJ databases">
        <title>Whole-genome sequencing of Allorhizobium vitis.</title>
        <authorList>
            <person name="Gan H.M."/>
            <person name="Szegedi E."/>
            <person name="Burr T."/>
            <person name="Savka M.A."/>
        </authorList>
    </citation>
    <scope>NUCLEOTIDE SEQUENCE [LARGE SCALE GENOMIC DNA]</scope>
    <source>
        <strain evidence="1 2">CG415</strain>
    </source>
</reference>
<dbReference type="EMBL" id="WPHU01000004">
    <property type="protein sequence ID" value="MVA56835.1"/>
    <property type="molecule type" value="Genomic_DNA"/>
</dbReference>
<evidence type="ECO:0000313" key="1">
    <source>
        <dbReference type="EMBL" id="MVA56835.1"/>
    </source>
</evidence>
<comment type="caution">
    <text evidence="1">The sequence shown here is derived from an EMBL/GenBank/DDBJ whole genome shotgun (WGS) entry which is preliminary data.</text>
</comment>
<evidence type="ECO:0000313" key="2">
    <source>
        <dbReference type="Proteomes" id="UP000440716"/>
    </source>
</evidence>
<dbReference type="RefSeq" id="WP_156591271.1">
    <property type="nucleotide sequence ID" value="NZ_WPHU01000004.1"/>
</dbReference>
<sequence length="64" mass="7119">MLDRIKGKMPENGGRGEAEQMRQEIQKVIATANASGNYFLIYLLGMALQEVDNIQRGKPTPLTI</sequence>
<dbReference type="Proteomes" id="UP000440716">
    <property type="component" value="Unassembled WGS sequence"/>
</dbReference>
<organism evidence="1 2">
    <name type="scientific">Agrobacterium vitis</name>
    <name type="common">Rhizobium vitis</name>
    <dbReference type="NCBI Taxonomy" id="373"/>
    <lineage>
        <taxon>Bacteria</taxon>
        <taxon>Pseudomonadati</taxon>
        <taxon>Pseudomonadota</taxon>
        <taxon>Alphaproteobacteria</taxon>
        <taxon>Hyphomicrobiales</taxon>
        <taxon>Rhizobiaceae</taxon>
        <taxon>Rhizobium/Agrobacterium group</taxon>
        <taxon>Agrobacterium</taxon>
    </lineage>
</organism>
<protein>
    <submittedName>
        <fullName evidence="1">Uncharacterized protein</fullName>
    </submittedName>
</protein>
<dbReference type="AlphaFoldDB" id="A0A7K1RFR0"/>